<dbReference type="Pfam" id="PF14344">
    <property type="entry name" value="DUF4397"/>
    <property type="match status" value="1"/>
</dbReference>
<reference evidence="3 4" key="1">
    <citation type="submission" date="2018-03" db="EMBL/GenBank/DDBJ databases">
        <title>Genomic Encyclopedia of Type Strains, Phase III (KMG-III): the genomes of soil and plant-associated and newly described type strains.</title>
        <authorList>
            <person name="Whitman W."/>
        </authorList>
    </citation>
    <scope>NUCLEOTIDE SEQUENCE [LARGE SCALE GENOMIC DNA]</scope>
    <source>
        <strain evidence="3 4">CGMCC 1.9313</strain>
    </source>
</reference>
<accession>A0A2T0U0G3</accession>
<proteinExistence type="predicted"/>
<feature type="domain" description="DUF4397" evidence="2">
    <location>
        <begin position="43"/>
        <end position="154"/>
    </location>
</feature>
<dbReference type="AlphaFoldDB" id="A0A2T0U0G3"/>
<dbReference type="EMBL" id="PVTH01000007">
    <property type="protein sequence ID" value="PRY51417.1"/>
    <property type="molecule type" value="Genomic_DNA"/>
</dbReference>
<sequence length="240" mass="25237">MKLLNLLPKKNRFMSMGLALLASATLLSSCLKNDSEDYQGPVAGISFMHAAAIQPSVTLLVDGRAIFNSAIQYGASSQYLTAGAGNHLVQTYVGGTTQKLSEATVSLAEGKYHTVFLAHKLENDSLTTVMTTDNITAPAAGKAKVRFVQLSPDATQEYDLHLQGGAKLADSRAYKESSDFVEIDAATKKKFAVRLAGATQDAVETAELDIVAGRFYTVVLSGKASVASGTGALKASVVAQ</sequence>
<keyword evidence="1" id="KW-0732">Signal</keyword>
<keyword evidence="4" id="KW-1185">Reference proteome</keyword>
<dbReference type="PROSITE" id="PS51257">
    <property type="entry name" value="PROKAR_LIPOPROTEIN"/>
    <property type="match status" value="1"/>
</dbReference>
<feature type="signal peptide" evidence="1">
    <location>
        <begin position="1"/>
        <end position="24"/>
    </location>
</feature>
<organism evidence="3 4">
    <name type="scientific">Arcticibacter pallidicorallinus</name>
    <dbReference type="NCBI Taxonomy" id="1259464"/>
    <lineage>
        <taxon>Bacteria</taxon>
        <taxon>Pseudomonadati</taxon>
        <taxon>Bacteroidota</taxon>
        <taxon>Sphingobacteriia</taxon>
        <taxon>Sphingobacteriales</taxon>
        <taxon>Sphingobacteriaceae</taxon>
        <taxon>Arcticibacter</taxon>
    </lineage>
</organism>
<evidence type="ECO:0000313" key="4">
    <source>
        <dbReference type="Proteomes" id="UP000238034"/>
    </source>
</evidence>
<evidence type="ECO:0000259" key="2">
    <source>
        <dbReference type="Pfam" id="PF14344"/>
    </source>
</evidence>
<dbReference type="OrthoDB" id="9792011at2"/>
<dbReference type="Proteomes" id="UP000238034">
    <property type="component" value="Unassembled WGS sequence"/>
</dbReference>
<dbReference type="RefSeq" id="WP_106293656.1">
    <property type="nucleotide sequence ID" value="NZ_PVTH01000007.1"/>
</dbReference>
<evidence type="ECO:0000313" key="3">
    <source>
        <dbReference type="EMBL" id="PRY51417.1"/>
    </source>
</evidence>
<gene>
    <name evidence="3" type="ORF">B0I27_1072</name>
</gene>
<dbReference type="InterPro" id="IPR025510">
    <property type="entry name" value="DUF4397"/>
</dbReference>
<feature type="chain" id="PRO_5015597166" evidence="1">
    <location>
        <begin position="25"/>
        <end position="240"/>
    </location>
</feature>
<name>A0A2T0U0G3_9SPHI</name>
<comment type="caution">
    <text evidence="3">The sequence shown here is derived from an EMBL/GenBank/DDBJ whole genome shotgun (WGS) entry which is preliminary data.</text>
</comment>
<evidence type="ECO:0000256" key="1">
    <source>
        <dbReference type="SAM" id="SignalP"/>
    </source>
</evidence>
<protein>
    <submittedName>
        <fullName evidence="3">Uncharacterized protein DUF4397</fullName>
    </submittedName>
</protein>